<dbReference type="SUPFAM" id="SSF54637">
    <property type="entry name" value="Thioesterase/thiol ester dehydrase-isomerase"/>
    <property type="match status" value="1"/>
</dbReference>
<evidence type="ECO:0000256" key="10">
    <source>
        <dbReference type="ARBA" id="ARBA00025049"/>
    </source>
</evidence>
<dbReference type="EMBL" id="PKGY01000001">
    <property type="protein sequence ID" value="PKZ23129.1"/>
    <property type="molecule type" value="Genomic_DNA"/>
</dbReference>
<evidence type="ECO:0000256" key="1">
    <source>
        <dbReference type="ARBA" id="ARBA00001055"/>
    </source>
</evidence>
<keyword evidence="6" id="KW-0444">Lipid biosynthesis</keyword>
<evidence type="ECO:0000256" key="9">
    <source>
        <dbReference type="ARBA" id="ARBA00023239"/>
    </source>
</evidence>
<keyword evidence="7" id="KW-0441">Lipid A biosynthesis</keyword>
<keyword evidence="8" id="KW-0443">Lipid metabolism</keyword>
<dbReference type="FunFam" id="3.10.129.10:FF:000001">
    <property type="entry name" value="3-hydroxyacyl-[acyl-carrier-protein] dehydratase FabZ"/>
    <property type="match status" value="1"/>
</dbReference>
<evidence type="ECO:0000256" key="5">
    <source>
        <dbReference type="ARBA" id="ARBA00022490"/>
    </source>
</evidence>
<evidence type="ECO:0000256" key="6">
    <source>
        <dbReference type="ARBA" id="ARBA00022516"/>
    </source>
</evidence>
<proteinExistence type="inferred from homology"/>
<dbReference type="GeneID" id="92904185"/>
<dbReference type="GO" id="GO:0019171">
    <property type="term" value="F:(3R)-hydroxyacyl-[acyl-carrier-protein] dehydratase activity"/>
    <property type="evidence" value="ECO:0007669"/>
    <property type="project" value="UniProtKB-EC"/>
</dbReference>
<evidence type="ECO:0000256" key="2">
    <source>
        <dbReference type="ARBA" id="ARBA00004496"/>
    </source>
</evidence>
<dbReference type="PANTHER" id="PTHR30272">
    <property type="entry name" value="3-HYDROXYACYL-[ACYL-CARRIER-PROTEIN] DEHYDRATASE"/>
    <property type="match status" value="1"/>
</dbReference>
<dbReference type="InterPro" id="IPR029069">
    <property type="entry name" value="HotDog_dom_sf"/>
</dbReference>
<accession>A0A2I1MSL4</accession>
<sequence>MENNEIILDAQEIMDIIPNRYPICFIDRVTELEVGKRVVARKNVTINEPYFVGHFPGEPVMPGVLQIETMAQAGSIPLLMTDGLTKRTGYLAGVDKVKFRQKVVPGDVLTVTVDILKIKRNIGLAKATIHREDGVLCSECQMTFAVSDVERDI</sequence>
<protein>
    <recommendedName>
        <fullName evidence="4">3-hydroxyacyl-[acyl-carrier-protein] dehydratase</fullName>
        <ecNumber evidence="4">4.2.1.59</ecNumber>
    </recommendedName>
</protein>
<comment type="similarity">
    <text evidence="3">Belongs to the thioester dehydratase family. FabZ subfamily.</text>
</comment>
<keyword evidence="5" id="KW-0963">Cytoplasm</keyword>
<comment type="caution">
    <text evidence="11">The sequence shown here is derived from an EMBL/GenBank/DDBJ whole genome shotgun (WGS) entry which is preliminary data.</text>
</comment>
<dbReference type="Pfam" id="PF07977">
    <property type="entry name" value="FabA"/>
    <property type="match status" value="1"/>
</dbReference>
<dbReference type="GO" id="GO:0016020">
    <property type="term" value="C:membrane"/>
    <property type="evidence" value="ECO:0007669"/>
    <property type="project" value="GOC"/>
</dbReference>
<evidence type="ECO:0000256" key="4">
    <source>
        <dbReference type="ARBA" id="ARBA00013167"/>
    </source>
</evidence>
<dbReference type="InterPro" id="IPR013114">
    <property type="entry name" value="FabA_FabZ"/>
</dbReference>
<dbReference type="Proteomes" id="UP000234239">
    <property type="component" value="Unassembled WGS sequence"/>
</dbReference>
<organism evidence="11 12">
    <name type="scientific">Aerococcus sanguinicola</name>
    <dbReference type="NCBI Taxonomy" id="119206"/>
    <lineage>
        <taxon>Bacteria</taxon>
        <taxon>Bacillati</taxon>
        <taxon>Bacillota</taxon>
        <taxon>Bacilli</taxon>
        <taxon>Lactobacillales</taxon>
        <taxon>Aerococcaceae</taxon>
        <taxon>Aerococcus</taxon>
    </lineage>
</organism>
<comment type="subcellular location">
    <subcellularLocation>
        <location evidence="2">Cytoplasm</location>
    </subcellularLocation>
</comment>
<dbReference type="EC" id="4.2.1.59" evidence="4"/>
<comment type="catalytic activity">
    <reaction evidence="1">
        <text>a (3R)-hydroxyacyl-[ACP] = a (2E)-enoyl-[ACP] + H2O</text>
        <dbReference type="Rhea" id="RHEA:13097"/>
        <dbReference type="Rhea" id="RHEA-COMP:9925"/>
        <dbReference type="Rhea" id="RHEA-COMP:9945"/>
        <dbReference type="ChEBI" id="CHEBI:15377"/>
        <dbReference type="ChEBI" id="CHEBI:78784"/>
        <dbReference type="ChEBI" id="CHEBI:78827"/>
        <dbReference type="EC" id="4.2.1.59"/>
    </reaction>
</comment>
<reference evidence="11 12" key="1">
    <citation type="submission" date="2017-12" db="EMBL/GenBank/DDBJ databases">
        <title>Phylogenetic diversity of female urinary microbiome.</title>
        <authorList>
            <person name="Thomas-White K."/>
            <person name="Wolfe A.J."/>
        </authorList>
    </citation>
    <scope>NUCLEOTIDE SEQUENCE [LARGE SCALE GENOMIC DNA]</scope>
    <source>
        <strain evidence="11 12">UMB0139</strain>
    </source>
</reference>
<dbReference type="NCBIfam" id="NF000582">
    <property type="entry name" value="PRK00006.1"/>
    <property type="match status" value="1"/>
</dbReference>
<keyword evidence="9" id="KW-0456">Lyase</keyword>
<gene>
    <name evidence="11" type="ORF">CYJ28_00860</name>
</gene>
<evidence type="ECO:0000313" key="11">
    <source>
        <dbReference type="EMBL" id="PKZ23129.1"/>
    </source>
</evidence>
<dbReference type="AlphaFoldDB" id="A0A2I1MSL4"/>
<dbReference type="GO" id="GO:0005737">
    <property type="term" value="C:cytoplasm"/>
    <property type="evidence" value="ECO:0007669"/>
    <property type="project" value="UniProtKB-SubCell"/>
</dbReference>
<dbReference type="PANTHER" id="PTHR30272:SF1">
    <property type="entry name" value="3-HYDROXYACYL-[ACYL-CARRIER-PROTEIN] DEHYDRATASE"/>
    <property type="match status" value="1"/>
</dbReference>
<dbReference type="RefSeq" id="WP_083272359.1">
    <property type="nucleotide sequence ID" value="NZ_CAJHKM010000003.1"/>
</dbReference>
<evidence type="ECO:0000256" key="7">
    <source>
        <dbReference type="ARBA" id="ARBA00022556"/>
    </source>
</evidence>
<comment type="function">
    <text evidence="10">Involved in unsaturated fatty acids biosynthesis. Catalyzes the dehydration of short chain beta-hydroxyacyl-ACPs and long chain saturated and unsaturated beta-hydroxyacyl-ACPs.</text>
</comment>
<name>A0A2I1MSL4_9LACT</name>
<evidence type="ECO:0000256" key="3">
    <source>
        <dbReference type="ARBA" id="ARBA00009174"/>
    </source>
</evidence>
<dbReference type="Gene3D" id="3.10.129.10">
    <property type="entry name" value="Hotdog Thioesterase"/>
    <property type="match status" value="1"/>
</dbReference>
<dbReference type="GO" id="GO:0009245">
    <property type="term" value="P:lipid A biosynthetic process"/>
    <property type="evidence" value="ECO:0007669"/>
    <property type="project" value="UniProtKB-KW"/>
</dbReference>
<dbReference type="CDD" id="cd01288">
    <property type="entry name" value="FabZ"/>
    <property type="match status" value="1"/>
</dbReference>
<evidence type="ECO:0000313" key="12">
    <source>
        <dbReference type="Proteomes" id="UP000234239"/>
    </source>
</evidence>
<evidence type="ECO:0000256" key="8">
    <source>
        <dbReference type="ARBA" id="ARBA00023098"/>
    </source>
</evidence>